<dbReference type="AlphaFoldDB" id="A0A928V3J2"/>
<dbReference type="GO" id="GO:0005524">
    <property type="term" value="F:ATP binding"/>
    <property type="evidence" value="ECO:0007669"/>
    <property type="project" value="UniProtKB-KW"/>
</dbReference>
<evidence type="ECO:0000313" key="6">
    <source>
        <dbReference type="EMBL" id="MBE8716271.1"/>
    </source>
</evidence>
<dbReference type="InterPro" id="IPR027417">
    <property type="entry name" value="P-loop_NTPase"/>
</dbReference>
<feature type="coiled-coil region" evidence="4">
    <location>
        <begin position="276"/>
        <end position="310"/>
    </location>
</feature>
<dbReference type="Pfam" id="PF00005">
    <property type="entry name" value="ABC_tran"/>
    <property type="match status" value="2"/>
</dbReference>
<dbReference type="PROSITE" id="PS50893">
    <property type="entry name" value="ABC_TRANSPORTER_2"/>
    <property type="match status" value="1"/>
</dbReference>
<organism evidence="6 7">
    <name type="scientific">Cellvibrio polysaccharolyticus</name>
    <dbReference type="NCBI Taxonomy" id="2082724"/>
    <lineage>
        <taxon>Bacteria</taxon>
        <taxon>Pseudomonadati</taxon>
        <taxon>Pseudomonadota</taxon>
        <taxon>Gammaproteobacteria</taxon>
        <taxon>Cellvibrionales</taxon>
        <taxon>Cellvibrionaceae</taxon>
        <taxon>Cellvibrio</taxon>
    </lineage>
</organism>
<dbReference type="EMBL" id="PRDL01000001">
    <property type="protein sequence ID" value="MBE8716271.1"/>
    <property type="molecule type" value="Genomic_DNA"/>
</dbReference>
<keyword evidence="4" id="KW-0175">Coiled coil</keyword>
<proteinExistence type="predicted"/>
<sequence>MTTIACQFSDLSIQFGHRTLFRGLSASLPVARHGLVAPNGQGKTLLLSILSHTLQPTTGAVNWQRPFFPLRTASTAGNRVVDILGVAERYDALMRLEKGEATDSDFSLLEGAWHLPDQWRAAIKDAGVSIDLADDASQLSGGQLSRLRLCSAFMDAQQFILLDEPTNHLDHNGRRWLRKKLQQHGGGCVIASHDRALLRDMDCILELTADRLHIYGENYDGYYTIKNRLLAAATHAVAHAEREVRKHKHLQQVALQRAASRRKQGEKLRTSGSQCRLLLDRQKNRAEQSLSRLKQQNAQQQTQLTQQLQDSRDKVFELDSQAMVLPNRPGHAGHAVLFSALQLPFVCHQTFSLVVSRGERWHINGDNGSGKSTLLKVVAGLLPPRAGDCQLKTAVVYLDQHFSLLDKSLSALQFLQRWNDTVSETLWRTRLANLRLDADKVHLPLAALSYGEQMKVALLAVGDAPQQPELLLLDEPENFLDLDSRMLLEKTLQSWQGTLMIVSHDEEFVSRLAVTHQLDMNFL</sequence>
<dbReference type="PROSITE" id="PS00211">
    <property type="entry name" value="ABC_TRANSPORTER_1"/>
    <property type="match status" value="1"/>
</dbReference>
<dbReference type="PANTHER" id="PTHR19211:SF6">
    <property type="entry name" value="BLL7188 PROTEIN"/>
    <property type="match status" value="1"/>
</dbReference>
<accession>A0A928V3J2</accession>
<evidence type="ECO:0000313" key="7">
    <source>
        <dbReference type="Proteomes" id="UP000652567"/>
    </source>
</evidence>
<evidence type="ECO:0000256" key="3">
    <source>
        <dbReference type="ARBA" id="ARBA00022840"/>
    </source>
</evidence>
<evidence type="ECO:0000256" key="4">
    <source>
        <dbReference type="SAM" id="Coils"/>
    </source>
</evidence>
<keyword evidence="7" id="KW-1185">Reference proteome</keyword>
<dbReference type="RefSeq" id="WP_193907211.1">
    <property type="nucleotide sequence ID" value="NZ_PRDL01000001.1"/>
</dbReference>
<dbReference type="PANTHER" id="PTHR19211">
    <property type="entry name" value="ATP-BINDING TRANSPORT PROTEIN-RELATED"/>
    <property type="match status" value="1"/>
</dbReference>
<feature type="domain" description="ABC transporter" evidence="5">
    <location>
        <begin position="6"/>
        <end position="234"/>
    </location>
</feature>
<evidence type="ECO:0000256" key="2">
    <source>
        <dbReference type="ARBA" id="ARBA00022741"/>
    </source>
</evidence>
<evidence type="ECO:0000256" key="1">
    <source>
        <dbReference type="ARBA" id="ARBA00022737"/>
    </source>
</evidence>
<keyword evidence="3 6" id="KW-0067">ATP-binding</keyword>
<keyword evidence="1" id="KW-0677">Repeat</keyword>
<dbReference type="SMART" id="SM00382">
    <property type="entry name" value="AAA"/>
    <property type="match status" value="2"/>
</dbReference>
<reference evidence="6" key="1">
    <citation type="submission" date="2018-07" db="EMBL/GenBank/DDBJ databases">
        <title>Genome assembly of strain Ka43.</title>
        <authorList>
            <person name="Kukolya J."/>
            <person name="Nagy I."/>
            <person name="Horvath B."/>
            <person name="Toth A."/>
        </authorList>
    </citation>
    <scope>NUCLEOTIDE SEQUENCE</scope>
    <source>
        <strain evidence="6">KB43</strain>
    </source>
</reference>
<dbReference type="InterPro" id="IPR003593">
    <property type="entry name" value="AAA+_ATPase"/>
</dbReference>
<gene>
    <name evidence="6" type="ORF">C4F51_03615</name>
</gene>
<dbReference type="SUPFAM" id="SSF52540">
    <property type="entry name" value="P-loop containing nucleoside triphosphate hydrolases"/>
    <property type="match status" value="2"/>
</dbReference>
<dbReference type="GO" id="GO:0016887">
    <property type="term" value="F:ATP hydrolysis activity"/>
    <property type="evidence" value="ECO:0007669"/>
    <property type="project" value="InterPro"/>
</dbReference>
<dbReference type="Gene3D" id="3.40.50.300">
    <property type="entry name" value="P-loop containing nucleotide triphosphate hydrolases"/>
    <property type="match status" value="2"/>
</dbReference>
<dbReference type="InterPro" id="IPR017871">
    <property type="entry name" value="ABC_transporter-like_CS"/>
</dbReference>
<dbReference type="InterPro" id="IPR003439">
    <property type="entry name" value="ABC_transporter-like_ATP-bd"/>
</dbReference>
<protein>
    <submittedName>
        <fullName evidence="6">ABC transporter ATP-binding protein</fullName>
    </submittedName>
</protein>
<comment type="caution">
    <text evidence="6">The sequence shown here is derived from an EMBL/GenBank/DDBJ whole genome shotgun (WGS) entry which is preliminary data.</text>
</comment>
<keyword evidence="2" id="KW-0547">Nucleotide-binding</keyword>
<evidence type="ECO:0000259" key="5">
    <source>
        <dbReference type="PROSITE" id="PS50893"/>
    </source>
</evidence>
<name>A0A928V3J2_9GAMM</name>
<dbReference type="Proteomes" id="UP000652567">
    <property type="component" value="Unassembled WGS sequence"/>
</dbReference>
<dbReference type="InterPro" id="IPR050611">
    <property type="entry name" value="ABCF"/>
</dbReference>